<accession>A0AA50ACU4</accession>
<dbReference type="EMBL" id="OQ890324">
    <property type="protein sequence ID" value="WLJ26256.1"/>
    <property type="molecule type" value="Genomic_DNA"/>
</dbReference>
<sequence length="30" mass="3440">MILLLSAGDFFTIRFASSQMILAWSFFVNL</sequence>
<proteinExistence type="predicted"/>
<reference evidence="1" key="1">
    <citation type="submission" date="2023-04" db="EMBL/GenBank/DDBJ databases">
        <title>The human skin virome in hidradenitis suppurativa patients.</title>
        <authorList>
            <person name="Jansen D."/>
        </authorList>
    </citation>
    <scope>NUCLEOTIDE SEQUENCE</scope>
    <source>
        <strain evidence="1">VC4_HSPhageA</strain>
    </source>
</reference>
<protein>
    <submittedName>
        <fullName evidence="1">Uncharacterized protein</fullName>
    </submittedName>
</protein>
<organism evidence="1">
    <name type="scientific">Firmicutes phage HS16</name>
    <dbReference type="NCBI Taxonomy" id="3056394"/>
    <lineage>
        <taxon>Viruses</taxon>
    </lineage>
</organism>
<name>A0AA50ACU4_9VIRU</name>
<evidence type="ECO:0000313" key="1">
    <source>
        <dbReference type="EMBL" id="WLJ26256.1"/>
    </source>
</evidence>